<dbReference type="InterPro" id="IPR024932">
    <property type="entry name" value="ApbE"/>
</dbReference>
<dbReference type="EC" id="2.7.1.180" evidence="2 11"/>
<dbReference type="PIRSF" id="PIRSF006268">
    <property type="entry name" value="ApbE"/>
    <property type="match status" value="1"/>
</dbReference>
<protein>
    <recommendedName>
        <fullName evidence="3 11">FAD:protein FMN transferase</fullName>
        <ecNumber evidence="2 11">2.7.1.180</ecNumber>
    </recommendedName>
    <alternativeName>
        <fullName evidence="9 11">Flavin transferase</fullName>
    </alternativeName>
</protein>
<comment type="similarity">
    <text evidence="1 11">Belongs to the ApbE family.</text>
</comment>
<reference evidence="13 14" key="1">
    <citation type="submission" date="2020-04" db="EMBL/GenBank/DDBJ databases">
        <title>Ferrimonas sp. S7 isolated from sea water.</title>
        <authorList>
            <person name="Bae S.S."/>
            <person name="Baek K."/>
        </authorList>
    </citation>
    <scope>NUCLEOTIDE SEQUENCE [LARGE SCALE GENOMIC DNA]</scope>
    <source>
        <strain evidence="13 14">S7</strain>
    </source>
</reference>
<dbReference type="RefSeq" id="WP_168660233.1">
    <property type="nucleotide sequence ID" value="NZ_CP051180.1"/>
</dbReference>
<name>A0A6H1UGQ3_9GAMM</name>
<keyword evidence="5 11" id="KW-0808">Transferase</keyword>
<evidence type="ECO:0000256" key="11">
    <source>
        <dbReference type="PIRNR" id="PIRNR006268"/>
    </source>
</evidence>
<evidence type="ECO:0000256" key="9">
    <source>
        <dbReference type="ARBA" id="ARBA00031306"/>
    </source>
</evidence>
<dbReference type="GO" id="GO:0016740">
    <property type="term" value="F:transferase activity"/>
    <property type="evidence" value="ECO:0007669"/>
    <property type="project" value="UniProtKB-UniRule"/>
</dbReference>
<dbReference type="AlphaFoldDB" id="A0A6H1UGQ3"/>
<keyword evidence="6 11" id="KW-0479">Metal-binding</keyword>
<gene>
    <name evidence="13" type="ORF">HER31_08830</name>
</gene>
<evidence type="ECO:0000256" key="7">
    <source>
        <dbReference type="ARBA" id="ARBA00022827"/>
    </source>
</evidence>
<comment type="cofactor">
    <cofactor evidence="12">
        <name>Mg(2+)</name>
        <dbReference type="ChEBI" id="CHEBI:18420"/>
    </cofactor>
    <cofactor evidence="12">
        <name>Mn(2+)</name>
        <dbReference type="ChEBI" id="CHEBI:29035"/>
    </cofactor>
    <text evidence="12">Magnesium. Can also use manganese.</text>
</comment>
<feature type="binding site" evidence="12">
    <location>
        <position position="157"/>
    </location>
    <ligand>
        <name>Mg(2+)</name>
        <dbReference type="ChEBI" id="CHEBI:18420"/>
    </ligand>
</feature>
<keyword evidence="4 11" id="KW-0285">Flavoprotein</keyword>
<dbReference type="PANTHER" id="PTHR30040">
    <property type="entry name" value="THIAMINE BIOSYNTHESIS LIPOPROTEIN APBE"/>
    <property type="match status" value="1"/>
</dbReference>
<dbReference type="Gene3D" id="3.10.520.10">
    <property type="entry name" value="ApbE-like domains"/>
    <property type="match status" value="1"/>
</dbReference>
<dbReference type="KEGG" id="fes:HER31_08830"/>
<evidence type="ECO:0000256" key="10">
    <source>
        <dbReference type="ARBA" id="ARBA00048540"/>
    </source>
</evidence>
<accession>A0A6H1UGQ3</accession>
<organism evidence="13 14">
    <name type="scientific">Ferrimonas lipolytica</name>
    <dbReference type="NCBI Taxonomy" id="2724191"/>
    <lineage>
        <taxon>Bacteria</taxon>
        <taxon>Pseudomonadati</taxon>
        <taxon>Pseudomonadota</taxon>
        <taxon>Gammaproteobacteria</taxon>
        <taxon>Alteromonadales</taxon>
        <taxon>Ferrimonadaceae</taxon>
        <taxon>Ferrimonas</taxon>
    </lineage>
</organism>
<evidence type="ECO:0000256" key="6">
    <source>
        <dbReference type="ARBA" id="ARBA00022723"/>
    </source>
</evidence>
<keyword evidence="8 11" id="KW-0460">Magnesium</keyword>
<dbReference type="Pfam" id="PF02424">
    <property type="entry name" value="ApbE"/>
    <property type="match status" value="1"/>
</dbReference>
<evidence type="ECO:0000256" key="3">
    <source>
        <dbReference type="ARBA" id="ARBA00016337"/>
    </source>
</evidence>
<sequence length="340" mass="38009">MTTLKYFGTSITVAIYDAGSAQAESVLCDSVNTIERLHKLGSDYDTYDNIVNIKAINNAPTEVHKIEPELAEIIAAGIEWHQLSDGYFNIAIGPVVQVWRRYRNQCTALKMANDDCLIPTDKELIDAIKYSDISNIKLNKTVGTVSMAEGMSLDLGGIAKGWMAEQVYQQLVDAGVASFVINAGGNIRHFGQHPEKRLFTTAIEDPICKKANFEPAKCNQFDNQFHEIVAAEDIAVVSSGNYLKYFTVDNVDYHHIINPKTLFPKTTGISTTVVLNDNHIYADVLSTTLFLMPLDKAIKMAEDLQYVEAVWYLDKHGNKKTTAKFDKYRLNYNSTDFVSK</sequence>
<dbReference type="SUPFAM" id="SSF143631">
    <property type="entry name" value="ApbE-like"/>
    <property type="match status" value="1"/>
</dbReference>
<keyword evidence="7 11" id="KW-0274">FAD</keyword>
<evidence type="ECO:0000313" key="14">
    <source>
        <dbReference type="Proteomes" id="UP000501602"/>
    </source>
</evidence>
<evidence type="ECO:0000256" key="5">
    <source>
        <dbReference type="ARBA" id="ARBA00022679"/>
    </source>
</evidence>
<dbReference type="PANTHER" id="PTHR30040:SF2">
    <property type="entry name" value="FAD:PROTEIN FMN TRANSFERASE"/>
    <property type="match status" value="1"/>
</dbReference>
<feature type="binding site" evidence="12">
    <location>
        <position position="283"/>
    </location>
    <ligand>
        <name>Mg(2+)</name>
        <dbReference type="ChEBI" id="CHEBI:18420"/>
    </ligand>
</feature>
<dbReference type="EMBL" id="CP051180">
    <property type="protein sequence ID" value="QIZ76972.1"/>
    <property type="molecule type" value="Genomic_DNA"/>
</dbReference>
<dbReference type="Proteomes" id="UP000501602">
    <property type="component" value="Chromosome"/>
</dbReference>
<keyword evidence="14" id="KW-1185">Reference proteome</keyword>
<proteinExistence type="inferred from homology"/>
<evidence type="ECO:0000256" key="4">
    <source>
        <dbReference type="ARBA" id="ARBA00022630"/>
    </source>
</evidence>
<evidence type="ECO:0000256" key="12">
    <source>
        <dbReference type="PIRSR" id="PIRSR006268-2"/>
    </source>
</evidence>
<evidence type="ECO:0000313" key="13">
    <source>
        <dbReference type="EMBL" id="QIZ76972.1"/>
    </source>
</evidence>
<comment type="catalytic activity">
    <reaction evidence="10 11">
        <text>L-threonyl-[protein] + FAD = FMN-L-threonyl-[protein] + AMP + H(+)</text>
        <dbReference type="Rhea" id="RHEA:36847"/>
        <dbReference type="Rhea" id="RHEA-COMP:11060"/>
        <dbReference type="Rhea" id="RHEA-COMP:11061"/>
        <dbReference type="ChEBI" id="CHEBI:15378"/>
        <dbReference type="ChEBI" id="CHEBI:30013"/>
        <dbReference type="ChEBI" id="CHEBI:57692"/>
        <dbReference type="ChEBI" id="CHEBI:74257"/>
        <dbReference type="ChEBI" id="CHEBI:456215"/>
        <dbReference type="EC" id="2.7.1.180"/>
    </reaction>
</comment>
<dbReference type="GO" id="GO:0046872">
    <property type="term" value="F:metal ion binding"/>
    <property type="evidence" value="ECO:0007669"/>
    <property type="project" value="UniProtKB-UniRule"/>
</dbReference>
<feature type="binding site" evidence="12">
    <location>
        <position position="287"/>
    </location>
    <ligand>
        <name>Mg(2+)</name>
        <dbReference type="ChEBI" id="CHEBI:18420"/>
    </ligand>
</feature>
<evidence type="ECO:0000256" key="2">
    <source>
        <dbReference type="ARBA" id="ARBA00011955"/>
    </source>
</evidence>
<evidence type="ECO:0000256" key="1">
    <source>
        <dbReference type="ARBA" id="ARBA00008282"/>
    </source>
</evidence>
<evidence type="ECO:0000256" key="8">
    <source>
        <dbReference type="ARBA" id="ARBA00022842"/>
    </source>
</evidence>
<dbReference type="InterPro" id="IPR003374">
    <property type="entry name" value="ApbE-like_sf"/>
</dbReference>